<comment type="similarity">
    <text evidence="3">Belongs to the long-chain O-acyltransferase family.</text>
</comment>
<keyword evidence="5" id="KW-0444">Lipid biosynthesis</keyword>
<dbReference type="GO" id="GO:0019432">
    <property type="term" value="P:triglyceride biosynthetic process"/>
    <property type="evidence" value="ECO:0007669"/>
    <property type="project" value="UniProtKB-UniPathway"/>
</dbReference>
<dbReference type="GO" id="GO:0006071">
    <property type="term" value="P:glycerol metabolic process"/>
    <property type="evidence" value="ECO:0007669"/>
    <property type="project" value="UniProtKB-KW"/>
</dbReference>
<evidence type="ECO:0000256" key="5">
    <source>
        <dbReference type="ARBA" id="ARBA00022516"/>
    </source>
</evidence>
<keyword evidence="6 14" id="KW-0808">Transferase</keyword>
<evidence type="ECO:0000256" key="1">
    <source>
        <dbReference type="ARBA" id="ARBA00004771"/>
    </source>
</evidence>
<sequence>MKKLSLVDKGFLLSESRETPMHVGGVSLYTLPDGANESEFLHGLAANMRDAQTLLPPFGDRLKTGRLGVPGPTYWQPDPALDMEYHVRHSALPRPGRYRELFTLVSRLHGTLLDRSRPLWEMHLIEGLQNRQFAVYTKTHHAAVDGARSTHVARSMLSADPSHRLEESPLSLNTWEKYKANLSLGKRPDYSTSEMRDVTDVLKASLDSGANIFHAVKGFANAWSGRNDKLALPHLNVPRTPLNSNVDGARRFVAQSWPFARIKAVAKAFDGTFNDAVLAMCAGALRQYLQTHAELPQESLKAMVPVSVRQPGDVDSGNAVAAISADLATTVADPAERFRQIQSSVQAGKDYYGEMSPSERELFFMIIQAPTMLLVPTGLISRLPAYNVAISNVPGIRQPMYWNGARMDGSYPLSIVMDGMALNITLVTYDQNVDFGIIACRRSLPLVQRLIDYMEEALQELEDAAGIQAKVTKVAKQRPAAKRKSTSANKAKPKPKAKPKKVRGRSTKPKQ</sequence>
<dbReference type="InterPro" id="IPR009721">
    <property type="entry name" value="O-acyltransferase_WSD1_C"/>
</dbReference>
<proteinExistence type="inferred from homology"/>
<gene>
    <name evidence="14" type="ORF">EY643_13810</name>
</gene>
<evidence type="ECO:0000256" key="6">
    <source>
        <dbReference type="ARBA" id="ARBA00022679"/>
    </source>
</evidence>
<dbReference type="PANTHER" id="PTHR31650">
    <property type="entry name" value="O-ACYLTRANSFERASE (WSD1-LIKE) FAMILY PROTEIN"/>
    <property type="match status" value="1"/>
</dbReference>
<evidence type="ECO:0000313" key="14">
    <source>
        <dbReference type="EMBL" id="QFU76643.1"/>
    </source>
</evidence>
<comment type="pathway">
    <text evidence="1">Glycerolipid metabolism; triacylglycerol biosynthesis.</text>
</comment>
<protein>
    <recommendedName>
        <fullName evidence="4">diacylglycerol O-acyltransferase</fullName>
        <ecNumber evidence="4">2.3.1.20</ecNumber>
    </recommendedName>
</protein>
<dbReference type="GO" id="GO:0071731">
    <property type="term" value="P:response to nitric oxide"/>
    <property type="evidence" value="ECO:0007669"/>
    <property type="project" value="TreeGrafter"/>
</dbReference>
<reference evidence="14 15" key="1">
    <citation type="submission" date="2019-02" db="EMBL/GenBank/DDBJ databases">
        <authorList>
            <person name="Li S.-H."/>
        </authorList>
    </citation>
    <scope>NUCLEOTIDE SEQUENCE [LARGE SCALE GENOMIC DNA]</scope>
    <source>
        <strain evidence="14 15">IMCC14385</strain>
    </source>
</reference>
<evidence type="ECO:0000256" key="7">
    <source>
        <dbReference type="ARBA" id="ARBA00022798"/>
    </source>
</evidence>
<feature type="region of interest" description="Disordered" evidence="11">
    <location>
        <begin position="472"/>
        <end position="511"/>
    </location>
</feature>
<evidence type="ECO:0000256" key="2">
    <source>
        <dbReference type="ARBA" id="ARBA00005189"/>
    </source>
</evidence>
<name>A0A5P9NL99_9GAMM</name>
<evidence type="ECO:0000313" key="15">
    <source>
        <dbReference type="Proteomes" id="UP000326287"/>
    </source>
</evidence>
<dbReference type="Pfam" id="PF03007">
    <property type="entry name" value="WS_DGAT_cat"/>
    <property type="match status" value="1"/>
</dbReference>
<dbReference type="InterPro" id="IPR014292">
    <property type="entry name" value="Acyl_transf_WS/DGAT"/>
</dbReference>
<dbReference type="UniPathway" id="UPA00282"/>
<organism evidence="14 15">
    <name type="scientific">Halioglobus maricola</name>
    <dbReference type="NCBI Taxonomy" id="2601894"/>
    <lineage>
        <taxon>Bacteria</taxon>
        <taxon>Pseudomonadati</taxon>
        <taxon>Pseudomonadota</taxon>
        <taxon>Gammaproteobacteria</taxon>
        <taxon>Cellvibrionales</taxon>
        <taxon>Halieaceae</taxon>
        <taxon>Halioglobus</taxon>
    </lineage>
</organism>
<keyword evidence="7" id="KW-0319">Glycerol metabolism</keyword>
<evidence type="ECO:0000256" key="11">
    <source>
        <dbReference type="SAM" id="MobiDB-lite"/>
    </source>
</evidence>
<evidence type="ECO:0000256" key="9">
    <source>
        <dbReference type="ARBA" id="ARBA00023315"/>
    </source>
</evidence>
<dbReference type="EMBL" id="CP036422">
    <property type="protein sequence ID" value="QFU76643.1"/>
    <property type="molecule type" value="Genomic_DNA"/>
</dbReference>
<dbReference type="RefSeq" id="WP_153239785.1">
    <property type="nucleotide sequence ID" value="NZ_CP036422.1"/>
</dbReference>
<feature type="compositionally biased region" description="Basic residues" evidence="11">
    <location>
        <begin position="473"/>
        <end position="511"/>
    </location>
</feature>
<dbReference type="InterPro" id="IPR004255">
    <property type="entry name" value="O-acyltransferase_WSD1_N"/>
</dbReference>
<dbReference type="GO" id="GO:0004144">
    <property type="term" value="F:diacylglycerol O-acyltransferase activity"/>
    <property type="evidence" value="ECO:0007669"/>
    <property type="project" value="UniProtKB-EC"/>
</dbReference>
<evidence type="ECO:0000256" key="10">
    <source>
        <dbReference type="ARBA" id="ARBA00048109"/>
    </source>
</evidence>
<dbReference type="GO" id="GO:0001666">
    <property type="term" value="P:response to hypoxia"/>
    <property type="evidence" value="ECO:0007669"/>
    <property type="project" value="TreeGrafter"/>
</dbReference>
<evidence type="ECO:0000256" key="4">
    <source>
        <dbReference type="ARBA" id="ARBA00013244"/>
    </source>
</evidence>
<evidence type="ECO:0000256" key="8">
    <source>
        <dbReference type="ARBA" id="ARBA00023098"/>
    </source>
</evidence>
<feature type="domain" description="O-acyltransferase WSD1-like N-terminal" evidence="12">
    <location>
        <begin position="4"/>
        <end position="277"/>
    </location>
</feature>
<accession>A0A5P9NL99</accession>
<evidence type="ECO:0000259" key="12">
    <source>
        <dbReference type="Pfam" id="PF03007"/>
    </source>
</evidence>
<dbReference type="Proteomes" id="UP000326287">
    <property type="component" value="Chromosome"/>
</dbReference>
<dbReference type="NCBIfam" id="TIGR02946">
    <property type="entry name" value="acyl_WS_DGAT"/>
    <property type="match status" value="1"/>
</dbReference>
<dbReference type="EC" id="2.3.1.20" evidence="4"/>
<keyword evidence="9 14" id="KW-0012">Acyltransferase</keyword>
<dbReference type="GO" id="GO:0005886">
    <property type="term" value="C:plasma membrane"/>
    <property type="evidence" value="ECO:0007669"/>
    <property type="project" value="TreeGrafter"/>
</dbReference>
<comment type="catalytic activity">
    <reaction evidence="10">
        <text>an acyl-CoA + a 1,2-diacyl-sn-glycerol = a triacyl-sn-glycerol + CoA</text>
        <dbReference type="Rhea" id="RHEA:10868"/>
        <dbReference type="ChEBI" id="CHEBI:17815"/>
        <dbReference type="ChEBI" id="CHEBI:57287"/>
        <dbReference type="ChEBI" id="CHEBI:58342"/>
        <dbReference type="ChEBI" id="CHEBI:64615"/>
        <dbReference type="EC" id="2.3.1.20"/>
    </reaction>
</comment>
<dbReference type="AlphaFoldDB" id="A0A5P9NL99"/>
<keyword evidence="8" id="KW-0443">Lipid metabolism</keyword>
<dbReference type="GO" id="GO:0051701">
    <property type="term" value="P:biological process involved in interaction with host"/>
    <property type="evidence" value="ECO:0007669"/>
    <property type="project" value="TreeGrafter"/>
</dbReference>
<dbReference type="InterPro" id="IPR045034">
    <property type="entry name" value="O-acyltransferase_WSD1-like"/>
</dbReference>
<dbReference type="Pfam" id="PF06974">
    <property type="entry name" value="WS_DGAT_C"/>
    <property type="match status" value="1"/>
</dbReference>
<dbReference type="OrthoDB" id="9810950at2"/>
<dbReference type="KEGG" id="halc:EY643_13810"/>
<feature type="domain" description="O-acyltransferase WSD1 C-terminal" evidence="13">
    <location>
        <begin position="317"/>
        <end position="461"/>
    </location>
</feature>
<keyword evidence="15" id="KW-1185">Reference proteome</keyword>
<comment type="pathway">
    <text evidence="2">Lipid metabolism.</text>
</comment>
<evidence type="ECO:0000256" key="3">
    <source>
        <dbReference type="ARBA" id="ARBA00009587"/>
    </source>
</evidence>
<evidence type="ECO:0000259" key="13">
    <source>
        <dbReference type="Pfam" id="PF06974"/>
    </source>
</evidence>
<dbReference type="PANTHER" id="PTHR31650:SF1">
    <property type="entry name" value="WAX ESTER SYNTHASE_DIACYLGLYCEROL ACYLTRANSFERASE 4-RELATED"/>
    <property type="match status" value="1"/>
</dbReference>